<organism evidence="6 7">
    <name type="scientific">Marinobacter lutaoensis</name>
    <dbReference type="NCBI Taxonomy" id="135739"/>
    <lineage>
        <taxon>Bacteria</taxon>
        <taxon>Pseudomonadati</taxon>
        <taxon>Pseudomonadota</taxon>
        <taxon>Gammaproteobacteria</taxon>
        <taxon>Pseudomonadales</taxon>
        <taxon>Marinobacteraceae</taxon>
        <taxon>Marinobacter</taxon>
    </lineage>
</organism>
<dbReference type="Pfam" id="PF03466">
    <property type="entry name" value="LysR_substrate"/>
    <property type="match status" value="1"/>
</dbReference>
<dbReference type="SUPFAM" id="SSF46785">
    <property type="entry name" value="Winged helix' DNA-binding domain"/>
    <property type="match status" value="1"/>
</dbReference>
<gene>
    <name evidence="6" type="ORF">BTO32_12200</name>
</gene>
<dbReference type="InterPro" id="IPR000847">
    <property type="entry name" value="LysR_HTH_N"/>
</dbReference>
<evidence type="ECO:0000313" key="7">
    <source>
        <dbReference type="Proteomes" id="UP000189339"/>
    </source>
</evidence>
<name>A0A1V2DSC5_9GAMM</name>
<feature type="domain" description="HTH lysR-type" evidence="5">
    <location>
        <begin position="14"/>
        <end position="71"/>
    </location>
</feature>
<evidence type="ECO:0000256" key="2">
    <source>
        <dbReference type="ARBA" id="ARBA00023015"/>
    </source>
</evidence>
<evidence type="ECO:0000313" key="6">
    <source>
        <dbReference type="EMBL" id="ONF43429.1"/>
    </source>
</evidence>
<dbReference type="AlphaFoldDB" id="A0A1V2DSC5"/>
<keyword evidence="4" id="KW-0804">Transcription</keyword>
<dbReference type="PRINTS" id="PR00039">
    <property type="entry name" value="HTHLYSR"/>
</dbReference>
<dbReference type="GO" id="GO:0005829">
    <property type="term" value="C:cytosol"/>
    <property type="evidence" value="ECO:0007669"/>
    <property type="project" value="TreeGrafter"/>
</dbReference>
<accession>A0A1V2DSC5</accession>
<dbReference type="Gene3D" id="1.10.10.10">
    <property type="entry name" value="Winged helix-like DNA-binding domain superfamily/Winged helix DNA-binding domain"/>
    <property type="match status" value="1"/>
</dbReference>
<sequence>MATPVQYQVLLNRLRYKHLVMLVTLGNNLNMHRASEALNMSQPAATKMLKEIEAAFGCALFERLNRGMRPTAIGEEVLKFARQSLSALERCAEDVASFREGGYGHLSIGTVMGAAPGLVAESIAEIKRHKPMLNIRIMGDTSDQLLELLQQGKIDMAIGRRASFGARIPCTFEPLSNEKLIAVTRAGHPFESQPPASMTELVNQWPWILQTRTSPARQAVENHFRELNLPSPADITECGSVFAMLQLVQLTDAVMVLSESVLKDYLEMELLRPVPLHFAPHLEPFGILLREGDTLRREQQDFIELLRERAQGSPIT</sequence>
<dbReference type="PROSITE" id="PS50931">
    <property type="entry name" value="HTH_LYSR"/>
    <property type="match status" value="1"/>
</dbReference>
<dbReference type="EMBL" id="MSCW01000007">
    <property type="protein sequence ID" value="ONF43429.1"/>
    <property type="molecule type" value="Genomic_DNA"/>
</dbReference>
<dbReference type="Proteomes" id="UP000189339">
    <property type="component" value="Unassembled WGS sequence"/>
</dbReference>
<keyword evidence="3" id="KW-0238">DNA-binding</keyword>
<evidence type="ECO:0000256" key="4">
    <source>
        <dbReference type="ARBA" id="ARBA00023163"/>
    </source>
</evidence>
<comment type="caution">
    <text evidence="6">The sequence shown here is derived from an EMBL/GenBank/DDBJ whole genome shotgun (WGS) entry which is preliminary data.</text>
</comment>
<protein>
    <submittedName>
        <fullName evidence="6">LysR family transcriptional regulator</fullName>
    </submittedName>
</protein>
<dbReference type="InterPro" id="IPR036390">
    <property type="entry name" value="WH_DNA-bd_sf"/>
</dbReference>
<dbReference type="InterPro" id="IPR005119">
    <property type="entry name" value="LysR_subst-bd"/>
</dbReference>
<evidence type="ECO:0000256" key="3">
    <source>
        <dbReference type="ARBA" id="ARBA00023125"/>
    </source>
</evidence>
<dbReference type="OrthoDB" id="9814165at2"/>
<dbReference type="RefSeq" id="WP_076724894.1">
    <property type="nucleotide sequence ID" value="NZ_MSCW01000007.1"/>
</dbReference>
<reference evidence="6 7" key="1">
    <citation type="submission" date="2016-12" db="EMBL/GenBank/DDBJ databases">
        <title>Marinobacter lutaoensis whole genome sequencing.</title>
        <authorList>
            <person name="Verma A."/>
            <person name="Krishnamurthi S."/>
        </authorList>
    </citation>
    <scope>NUCLEOTIDE SEQUENCE [LARGE SCALE GENOMIC DNA]</scope>
    <source>
        <strain evidence="6 7">T5054</strain>
    </source>
</reference>
<dbReference type="PANTHER" id="PTHR30419">
    <property type="entry name" value="HTH-TYPE TRANSCRIPTIONAL REGULATOR YBHD"/>
    <property type="match status" value="1"/>
</dbReference>
<dbReference type="Gene3D" id="3.40.190.10">
    <property type="entry name" value="Periplasmic binding protein-like II"/>
    <property type="match status" value="2"/>
</dbReference>
<evidence type="ECO:0000256" key="1">
    <source>
        <dbReference type="ARBA" id="ARBA00009437"/>
    </source>
</evidence>
<dbReference type="GO" id="GO:0003700">
    <property type="term" value="F:DNA-binding transcription factor activity"/>
    <property type="evidence" value="ECO:0007669"/>
    <property type="project" value="InterPro"/>
</dbReference>
<proteinExistence type="inferred from homology"/>
<comment type="similarity">
    <text evidence="1">Belongs to the LysR transcriptional regulatory family.</text>
</comment>
<dbReference type="SUPFAM" id="SSF53850">
    <property type="entry name" value="Periplasmic binding protein-like II"/>
    <property type="match status" value="1"/>
</dbReference>
<evidence type="ECO:0000259" key="5">
    <source>
        <dbReference type="PROSITE" id="PS50931"/>
    </source>
</evidence>
<dbReference type="PANTHER" id="PTHR30419:SF8">
    <property type="entry name" value="NITROGEN ASSIMILATION TRANSCRIPTIONAL ACTIVATOR-RELATED"/>
    <property type="match status" value="1"/>
</dbReference>
<dbReference type="InterPro" id="IPR050950">
    <property type="entry name" value="HTH-type_LysR_regulators"/>
</dbReference>
<dbReference type="STRING" id="135739.BTO32_12200"/>
<dbReference type="GO" id="GO:0003677">
    <property type="term" value="F:DNA binding"/>
    <property type="evidence" value="ECO:0007669"/>
    <property type="project" value="UniProtKB-KW"/>
</dbReference>
<dbReference type="InterPro" id="IPR036388">
    <property type="entry name" value="WH-like_DNA-bd_sf"/>
</dbReference>
<keyword evidence="7" id="KW-1185">Reference proteome</keyword>
<dbReference type="Pfam" id="PF00126">
    <property type="entry name" value="HTH_1"/>
    <property type="match status" value="1"/>
</dbReference>
<keyword evidence="2" id="KW-0805">Transcription regulation</keyword>